<evidence type="ECO:0000256" key="6">
    <source>
        <dbReference type="SAM" id="MobiDB-lite"/>
    </source>
</evidence>
<dbReference type="CDD" id="cd11448">
    <property type="entry name" value="bHLH_AtFAMA_like"/>
    <property type="match status" value="1"/>
</dbReference>
<dbReference type="EMBL" id="JAATIP010000356">
    <property type="protein sequence ID" value="KAF4350753.1"/>
    <property type="molecule type" value="Genomic_DNA"/>
</dbReference>
<dbReference type="Pfam" id="PF00010">
    <property type="entry name" value="HLH"/>
    <property type="match status" value="1"/>
</dbReference>
<evidence type="ECO:0000313" key="8">
    <source>
        <dbReference type="EMBL" id="KAF4350753.1"/>
    </source>
</evidence>
<dbReference type="SUPFAM" id="SSF47459">
    <property type="entry name" value="HLH, helix-loop-helix DNA-binding domain"/>
    <property type="match status" value="1"/>
</dbReference>
<keyword evidence="4" id="KW-0804">Transcription</keyword>
<evidence type="ECO:0000313" key="10">
    <source>
        <dbReference type="Proteomes" id="UP000525078"/>
    </source>
</evidence>
<dbReference type="GO" id="GO:0046983">
    <property type="term" value="F:protein dimerization activity"/>
    <property type="evidence" value="ECO:0007669"/>
    <property type="project" value="InterPro"/>
</dbReference>
<gene>
    <name evidence="8" type="ORF">F8388_018976</name>
    <name evidence="9" type="ORF">G4B88_003410</name>
</gene>
<sequence length="372" mass="41861">MALEAVVFPQNPSYFSYSSNKELYTMLGVGGNWVSYEDEDDTNNNNIINIYDHQADATAPSFDFLGNQTENSTTSPYYGDWNPSPSSMVPHFNELHLSNSTNIPSPDATNGNNNNTATTDEFQPFDALTGFPQTTLTSTRPKRRRSRSRKNKEDIENQRMTHIAVERNRRKQMNEYLSVLRSLMPDSYVQRGDQASIIGGAINFVKELEQQVQFLGAQKDHHQSNNDHNQSSEDRELNMPFSEFFTFPQYSTTSSNTATQCENNSVVEAMAAGESSRSAIADIEVTMVESHASLKIRSKKRSKQLLKMVSGLHNLRLTVLHLNVATQDQIILYSISVKVEDDCKLSSVDEIATAVYQILATIQEESFIIMPN</sequence>
<feature type="compositionally biased region" description="Basic and acidic residues" evidence="6">
    <location>
        <begin position="151"/>
        <end position="160"/>
    </location>
</feature>
<proteinExistence type="predicted"/>
<feature type="compositionally biased region" description="Basic residues" evidence="6">
    <location>
        <begin position="140"/>
        <end position="150"/>
    </location>
</feature>
<feature type="domain" description="BHLH" evidence="7">
    <location>
        <begin position="157"/>
        <end position="208"/>
    </location>
</feature>
<dbReference type="SMART" id="SM00353">
    <property type="entry name" value="HLH"/>
    <property type="match status" value="1"/>
</dbReference>
<dbReference type="InterPro" id="IPR054502">
    <property type="entry name" value="bHLH-TF_ACT-like_plant"/>
</dbReference>
<evidence type="ECO:0000256" key="2">
    <source>
        <dbReference type="ARBA" id="ARBA00023015"/>
    </source>
</evidence>
<dbReference type="PROSITE" id="PS50888">
    <property type="entry name" value="BHLH"/>
    <property type="match status" value="1"/>
</dbReference>
<dbReference type="Pfam" id="PF22754">
    <property type="entry name" value="bHLH-TF_ACT-like_plant"/>
    <property type="match status" value="1"/>
</dbReference>
<reference evidence="10 11" key="1">
    <citation type="journal article" date="2020" name="bioRxiv">
        <title>Sequence and annotation of 42 cannabis genomes reveals extensive copy number variation in cannabinoid synthesis and pathogen resistance genes.</title>
        <authorList>
            <person name="Mckernan K.J."/>
            <person name="Helbert Y."/>
            <person name="Kane L.T."/>
            <person name="Ebling H."/>
            <person name="Zhang L."/>
            <person name="Liu B."/>
            <person name="Eaton Z."/>
            <person name="Mclaughlin S."/>
            <person name="Kingan S."/>
            <person name="Baybayan P."/>
            <person name="Concepcion G."/>
            <person name="Jordan M."/>
            <person name="Riva A."/>
            <person name="Barbazuk W."/>
            <person name="Harkins T."/>
        </authorList>
    </citation>
    <scope>NUCLEOTIDE SEQUENCE [LARGE SCALE GENOMIC DNA]</scope>
    <source>
        <strain evidence="10 11">cv. Jamaican Lion 4</strain>
        <strain evidence="9">Father</strain>
        <strain evidence="8">Mother</strain>
        <tissue evidence="8">Leaf</tissue>
    </source>
</reference>
<evidence type="ECO:0000313" key="11">
    <source>
        <dbReference type="Proteomes" id="UP000583929"/>
    </source>
</evidence>
<dbReference type="GO" id="GO:0005634">
    <property type="term" value="C:nucleus"/>
    <property type="evidence" value="ECO:0007669"/>
    <property type="project" value="UniProtKB-SubCell"/>
</dbReference>
<keyword evidence="5" id="KW-0539">Nucleus</keyword>
<keyword evidence="2" id="KW-0805">Transcription regulation</keyword>
<keyword evidence="11" id="KW-1185">Reference proteome</keyword>
<dbReference type="GO" id="GO:0000981">
    <property type="term" value="F:DNA-binding transcription factor activity, RNA polymerase II-specific"/>
    <property type="evidence" value="ECO:0007669"/>
    <property type="project" value="TreeGrafter"/>
</dbReference>
<feature type="region of interest" description="Disordered" evidence="6">
    <location>
        <begin position="96"/>
        <end position="160"/>
    </location>
</feature>
<dbReference type="InterPro" id="IPR036638">
    <property type="entry name" value="HLH_DNA-bd_sf"/>
</dbReference>
<evidence type="ECO:0000256" key="1">
    <source>
        <dbReference type="ARBA" id="ARBA00004123"/>
    </source>
</evidence>
<evidence type="ECO:0000256" key="4">
    <source>
        <dbReference type="ARBA" id="ARBA00023163"/>
    </source>
</evidence>
<evidence type="ECO:0000313" key="9">
    <source>
        <dbReference type="EMBL" id="KAF4389927.1"/>
    </source>
</evidence>
<dbReference type="PANTHER" id="PTHR11969">
    <property type="entry name" value="MAX DIMERIZATION, MAD"/>
    <property type="match status" value="1"/>
</dbReference>
<dbReference type="GO" id="GO:0000978">
    <property type="term" value="F:RNA polymerase II cis-regulatory region sequence-specific DNA binding"/>
    <property type="evidence" value="ECO:0007669"/>
    <property type="project" value="TreeGrafter"/>
</dbReference>
<dbReference type="Proteomes" id="UP000525078">
    <property type="component" value="Unassembled WGS sequence"/>
</dbReference>
<name>A0A7J6DX83_CANSA</name>
<evidence type="ECO:0000256" key="5">
    <source>
        <dbReference type="ARBA" id="ARBA00023242"/>
    </source>
</evidence>
<dbReference type="EMBL" id="JAATIQ010000065">
    <property type="protein sequence ID" value="KAF4389927.1"/>
    <property type="molecule type" value="Genomic_DNA"/>
</dbReference>
<accession>A0A7J6DX83</accession>
<dbReference type="Proteomes" id="UP000583929">
    <property type="component" value="Unassembled WGS sequence"/>
</dbReference>
<dbReference type="InterPro" id="IPR011598">
    <property type="entry name" value="bHLH_dom"/>
</dbReference>
<dbReference type="AlphaFoldDB" id="A0A7J6DX83"/>
<comment type="caution">
    <text evidence="8">The sequence shown here is derived from an EMBL/GenBank/DDBJ whole genome shotgun (WGS) entry which is preliminary data.</text>
</comment>
<evidence type="ECO:0000259" key="7">
    <source>
        <dbReference type="PROSITE" id="PS50888"/>
    </source>
</evidence>
<dbReference type="PANTHER" id="PTHR11969:SF54">
    <property type="entry name" value="MAD-LIKE PROTEIN 1"/>
    <property type="match status" value="1"/>
</dbReference>
<comment type="subcellular location">
    <subcellularLocation>
        <location evidence="1">Nucleus</location>
    </subcellularLocation>
</comment>
<feature type="compositionally biased region" description="Low complexity" evidence="6">
    <location>
        <begin position="108"/>
        <end position="119"/>
    </location>
</feature>
<dbReference type="Gene3D" id="4.10.280.10">
    <property type="entry name" value="Helix-loop-helix DNA-binding domain"/>
    <property type="match status" value="1"/>
</dbReference>
<organism evidence="8 10">
    <name type="scientific">Cannabis sativa</name>
    <name type="common">Hemp</name>
    <name type="synonym">Marijuana</name>
    <dbReference type="NCBI Taxonomy" id="3483"/>
    <lineage>
        <taxon>Eukaryota</taxon>
        <taxon>Viridiplantae</taxon>
        <taxon>Streptophyta</taxon>
        <taxon>Embryophyta</taxon>
        <taxon>Tracheophyta</taxon>
        <taxon>Spermatophyta</taxon>
        <taxon>Magnoliopsida</taxon>
        <taxon>eudicotyledons</taxon>
        <taxon>Gunneridae</taxon>
        <taxon>Pentapetalae</taxon>
        <taxon>rosids</taxon>
        <taxon>fabids</taxon>
        <taxon>Rosales</taxon>
        <taxon>Cannabaceae</taxon>
        <taxon>Cannabis</taxon>
    </lineage>
</organism>
<protein>
    <recommendedName>
        <fullName evidence="7">BHLH domain-containing protein</fullName>
    </recommendedName>
</protein>
<keyword evidence="3" id="KW-0238">DNA-binding</keyword>
<evidence type="ECO:0000256" key="3">
    <source>
        <dbReference type="ARBA" id="ARBA00023125"/>
    </source>
</evidence>